<reference evidence="1 2" key="1">
    <citation type="journal article" date="2017" name="Front. Microbiol.">
        <title>Double-Face Meets the Bacterial World: The Opportunistic Pathogen Stenotrophomonas maltophilia.</title>
        <authorList>
            <person name="Lira F."/>
            <person name="Berg G."/>
            <person name="Martinez J.L."/>
        </authorList>
    </citation>
    <scope>NUCLEOTIDE SEQUENCE [LARGE SCALE GENOMIC DNA]</scope>
    <source>
        <strain evidence="1 2">EA1</strain>
    </source>
</reference>
<sequence>MAPANREHPNLKVSAVVTLLPAAPETRGPISLTMTCAPVFGALGSAKGMERLAAVTNQMDKSLKPEKAGEWITLDSLPAYRFEAVRGDATRLTQWLVLGSTSFAWVKFDRPQDTPIDPQVLDAVAGMKILCGADATAAAAREG</sequence>
<name>A0A2J0UHF5_STEMA</name>
<accession>A0A2J0UHF5</accession>
<evidence type="ECO:0000313" key="1">
    <source>
        <dbReference type="EMBL" id="PJL34291.1"/>
    </source>
</evidence>
<organism evidence="1 2">
    <name type="scientific">Stenotrophomonas maltophilia</name>
    <name type="common">Pseudomonas maltophilia</name>
    <name type="synonym">Xanthomonas maltophilia</name>
    <dbReference type="NCBI Taxonomy" id="40324"/>
    <lineage>
        <taxon>Bacteria</taxon>
        <taxon>Pseudomonadati</taxon>
        <taxon>Pseudomonadota</taxon>
        <taxon>Gammaproteobacteria</taxon>
        <taxon>Lysobacterales</taxon>
        <taxon>Lysobacteraceae</taxon>
        <taxon>Stenotrophomonas</taxon>
        <taxon>Stenotrophomonas maltophilia group</taxon>
    </lineage>
</organism>
<dbReference type="Proteomes" id="UP000230167">
    <property type="component" value="Unassembled WGS sequence"/>
</dbReference>
<protein>
    <submittedName>
        <fullName evidence="1">Uncharacterized protein</fullName>
    </submittedName>
</protein>
<dbReference type="EMBL" id="NEQV01000001">
    <property type="protein sequence ID" value="PJL34291.1"/>
    <property type="molecule type" value="Genomic_DNA"/>
</dbReference>
<gene>
    <name evidence="1" type="ORF">B9Y64_04230</name>
</gene>
<comment type="caution">
    <text evidence="1">The sequence shown here is derived from an EMBL/GenBank/DDBJ whole genome shotgun (WGS) entry which is preliminary data.</text>
</comment>
<evidence type="ECO:0000313" key="2">
    <source>
        <dbReference type="Proteomes" id="UP000230167"/>
    </source>
</evidence>
<dbReference type="AlphaFoldDB" id="A0A2J0UHF5"/>
<proteinExistence type="predicted"/>